<feature type="compositionally biased region" description="Polar residues" evidence="1">
    <location>
        <begin position="320"/>
        <end position="334"/>
    </location>
</feature>
<keyword evidence="2" id="KW-0472">Membrane</keyword>
<dbReference type="RefSeq" id="XP_046070972.1">
    <property type="nucleotide sequence ID" value="XM_046212636.1"/>
</dbReference>
<accession>A0AAD4PX56</accession>
<name>A0AAD4PX56_9EURO</name>
<protein>
    <recommendedName>
        <fullName evidence="5">Transcription factor hoxa13</fullName>
    </recommendedName>
</protein>
<evidence type="ECO:0000313" key="4">
    <source>
        <dbReference type="Proteomes" id="UP001201262"/>
    </source>
</evidence>
<evidence type="ECO:0000256" key="1">
    <source>
        <dbReference type="SAM" id="MobiDB-lite"/>
    </source>
</evidence>
<evidence type="ECO:0000256" key="2">
    <source>
        <dbReference type="SAM" id="Phobius"/>
    </source>
</evidence>
<gene>
    <name evidence="3" type="ORF">BGW36DRAFT_320838</name>
</gene>
<proteinExistence type="predicted"/>
<dbReference type="EMBL" id="JAJTJA010000007">
    <property type="protein sequence ID" value="KAH8696034.1"/>
    <property type="molecule type" value="Genomic_DNA"/>
</dbReference>
<keyword evidence="4" id="KW-1185">Reference proteome</keyword>
<dbReference type="PANTHER" id="PTHR23242:SF9">
    <property type="entry name" value="TRANSCRIPTION FACTOR HOXA13"/>
    <property type="match status" value="1"/>
</dbReference>
<dbReference type="AlphaFoldDB" id="A0AAD4PX56"/>
<sequence>MAPPEVDKVTNGKPVETSQDKPKTQFEKKKASKPRRGYFRWSLALIVRLFVWYTVLTPFLRCPSNISELDDSSPRVCKPYLIARTYVEPHVEPYYQAYAAPYVDLARPYAQTFNERVYTPVSKVAIDGYRSYGAPALARAGDYVQQQWEAVVVPQLKSAQTKANSFYKNSVDPHVQKAILVVTPYSNALTNTAAQLQEEYLLPIYTRSKPYLGHISSSGQEFFVGTAVPLAHRSWSSLTVFVRGNLLPTITGLYSENVEPQLVKIGERLASYREGRKLRTVVDEFETPPETSSLGAVTSIQKSADETHSTVAPSPVVQETEASVSPPIEQQTRVSREQISSDLDLWQKKFAAAADQGIEDLSQRIEQIVDSQLESGAKKHATALVEALVTIRDHELSDIKTQINKIIGTMSPYEAPEEEEKANEDLLRLIRGAGVTIRDRAHALREWYKSFEEELARRVASATDSTLDVLDGIRDLGLQEIGIRWAAAEGITYKDWEKHHALRKQFDNWRDKVSHAGLNHAKINEAKEVAGDILSEGMAIAEDAAKELSRLKEVGKWKIQAREVGANFEDRTEPPPPLPMPEEEATEEEVIESDDEPAFVDDSDTIKPNEPSVSQPSDDNDTEFVVAGTTTIQIELAEKTPSADDSTSVHFVAEESVAEESSEELDFEEESSSVPISSSKVWGGVAAQVVANQKPIMEDSFDDDEHAIETSGGSLEFISSIASSRLQEGLNAASSQFAGLKASIVPTQSFPQNPVILDAQRRYYEAIGMAHDHYTSFVASASEAVFATPTPPPSPEHIQAVLEDAISQFHQVSSLASSSLTAVIAFASSVEAKGGDRGRPILDDAISKYTNAISAASASLALATDYANSALYSEPTSRSWEDLVSQASEHIYSSPTPFTQQFHDQQGSRFEAVESYVSELVFGKEPDFTESVMSRLRSAYETPFPEAFSSASKIGDHASKVQSDAGTVVEEYKSSISSAVNEAKDEL</sequence>
<keyword evidence="2" id="KW-1133">Transmembrane helix</keyword>
<dbReference type="GeneID" id="70242923"/>
<reference evidence="3" key="1">
    <citation type="submission" date="2021-12" db="EMBL/GenBank/DDBJ databases">
        <title>Convergent genome expansion in fungi linked to evolution of root-endophyte symbiosis.</title>
        <authorList>
            <consortium name="DOE Joint Genome Institute"/>
            <person name="Ke Y.-H."/>
            <person name="Bonito G."/>
            <person name="Liao H.-L."/>
            <person name="Looney B."/>
            <person name="Rojas-Flechas A."/>
            <person name="Nash J."/>
            <person name="Hameed K."/>
            <person name="Schadt C."/>
            <person name="Martin F."/>
            <person name="Crous P.W."/>
            <person name="Miettinen O."/>
            <person name="Magnuson J.K."/>
            <person name="Labbe J."/>
            <person name="Jacobson D."/>
            <person name="Doktycz M.J."/>
            <person name="Veneault-Fourrey C."/>
            <person name="Kuo A."/>
            <person name="Mondo S."/>
            <person name="Calhoun S."/>
            <person name="Riley R."/>
            <person name="Ohm R."/>
            <person name="LaButti K."/>
            <person name="Andreopoulos B."/>
            <person name="Pangilinan J."/>
            <person name="Nolan M."/>
            <person name="Tritt A."/>
            <person name="Clum A."/>
            <person name="Lipzen A."/>
            <person name="Daum C."/>
            <person name="Barry K."/>
            <person name="Grigoriev I.V."/>
            <person name="Vilgalys R."/>
        </authorList>
    </citation>
    <scope>NUCLEOTIDE SEQUENCE</scope>
    <source>
        <strain evidence="3">PMI_201</strain>
    </source>
</reference>
<keyword evidence="2" id="KW-0812">Transmembrane</keyword>
<feature type="compositionally biased region" description="Basic and acidic residues" evidence="1">
    <location>
        <begin position="18"/>
        <end position="29"/>
    </location>
</feature>
<feature type="compositionally biased region" description="Acidic residues" evidence="1">
    <location>
        <begin position="581"/>
        <end position="603"/>
    </location>
</feature>
<feature type="region of interest" description="Disordered" evidence="1">
    <location>
        <begin position="306"/>
        <end position="334"/>
    </location>
</feature>
<feature type="transmembrane region" description="Helical" evidence="2">
    <location>
        <begin position="38"/>
        <end position="60"/>
    </location>
</feature>
<evidence type="ECO:0000313" key="3">
    <source>
        <dbReference type="EMBL" id="KAH8696034.1"/>
    </source>
</evidence>
<dbReference type="PANTHER" id="PTHR23242">
    <property type="entry name" value="TRANSCRIPTION FACTOR HOXA13"/>
    <property type="match status" value="1"/>
</dbReference>
<comment type="caution">
    <text evidence="3">The sequence shown here is derived from an EMBL/GenBank/DDBJ whole genome shotgun (WGS) entry which is preliminary data.</text>
</comment>
<organism evidence="3 4">
    <name type="scientific">Talaromyces proteolyticus</name>
    <dbReference type="NCBI Taxonomy" id="1131652"/>
    <lineage>
        <taxon>Eukaryota</taxon>
        <taxon>Fungi</taxon>
        <taxon>Dikarya</taxon>
        <taxon>Ascomycota</taxon>
        <taxon>Pezizomycotina</taxon>
        <taxon>Eurotiomycetes</taxon>
        <taxon>Eurotiomycetidae</taxon>
        <taxon>Eurotiales</taxon>
        <taxon>Trichocomaceae</taxon>
        <taxon>Talaromyces</taxon>
        <taxon>Talaromyces sect. Bacilispori</taxon>
    </lineage>
</organism>
<feature type="region of interest" description="Disordered" evidence="1">
    <location>
        <begin position="1"/>
        <end position="29"/>
    </location>
</feature>
<feature type="region of interest" description="Disordered" evidence="1">
    <location>
        <begin position="565"/>
        <end position="621"/>
    </location>
</feature>
<dbReference type="Proteomes" id="UP001201262">
    <property type="component" value="Unassembled WGS sequence"/>
</dbReference>
<evidence type="ECO:0008006" key="5">
    <source>
        <dbReference type="Google" id="ProtNLM"/>
    </source>
</evidence>
<feature type="compositionally biased region" description="Basic and acidic residues" evidence="1">
    <location>
        <begin position="1"/>
        <end position="10"/>
    </location>
</feature>